<accession>A0A0G1BPV5</accession>
<dbReference type="Proteomes" id="UP000034516">
    <property type="component" value="Unassembled WGS sequence"/>
</dbReference>
<reference evidence="1 2" key="1">
    <citation type="journal article" date="2015" name="Nature">
        <title>rRNA introns, odd ribosomes, and small enigmatic genomes across a large radiation of phyla.</title>
        <authorList>
            <person name="Brown C.T."/>
            <person name="Hug L.A."/>
            <person name="Thomas B.C."/>
            <person name="Sharon I."/>
            <person name="Castelle C.J."/>
            <person name="Singh A."/>
            <person name="Wilkins M.J."/>
            <person name="Williams K.H."/>
            <person name="Banfield J.F."/>
        </authorList>
    </citation>
    <scope>NUCLEOTIDE SEQUENCE [LARGE SCALE GENOMIC DNA]</scope>
</reference>
<name>A0A0G1BPV5_9BACT</name>
<organism evidence="1 2">
    <name type="scientific">Candidatus Kuenenbacteria bacterium GW2011_GWA2_42_15</name>
    <dbReference type="NCBI Taxonomy" id="1618677"/>
    <lineage>
        <taxon>Bacteria</taxon>
        <taxon>Candidatus Kueneniibacteriota</taxon>
    </lineage>
</organism>
<dbReference type="AlphaFoldDB" id="A0A0G1BPV5"/>
<dbReference type="EMBL" id="LCCW01000068">
    <property type="protein sequence ID" value="KKS39523.1"/>
    <property type="molecule type" value="Genomic_DNA"/>
</dbReference>
<evidence type="ECO:0000313" key="1">
    <source>
        <dbReference type="EMBL" id="KKS39523.1"/>
    </source>
</evidence>
<sequence length="42" mass="4882">MIWLATGMMICNDIYCHCEEAHYCELMKPSNMVGRQSRVGKM</sequence>
<evidence type="ECO:0000313" key="2">
    <source>
        <dbReference type="Proteomes" id="UP000034516"/>
    </source>
</evidence>
<proteinExistence type="predicted"/>
<comment type="caution">
    <text evidence="1">The sequence shown here is derived from an EMBL/GenBank/DDBJ whole genome shotgun (WGS) entry which is preliminary data.</text>
</comment>
<gene>
    <name evidence="1" type="ORF">UV02_C0068G0006</name>
</gene>
<protein>
    <submittedName>
        <fullName evidence="1">Uncharacterized protein</fullName>
    </submittedName>
</protein>